<evidence type="ECO:0000256" key="1">
    <source>
        <dbReference type="SAM" id="SignalP"/>
    </source>
</evidence>
<dbReference type="RefSeq" id="WP_053923557.1">
    <property type="nucleotide sequence ID" value="NZ_LGKG01000090.1"/>
</dbReference>
<evidence type="ECO:0000313" key="2">
    <source>
        <dbReference type="EMBL" id="KPC64501.1"/>
    </source>
</evidence>
<proteinExistence type="predicted"/>
<keyword evidence="3" id="KW-1185">Reference proteome</keyword>
<feature type="signal peptide" evidence="1">
    <location>
        <begin position="1"/>
        <end position="27"/>
    </location>
</feature>
<evidence type="ECO:0000313" key="3">
    <source>
        <dbReference type="Proteomes" id="UP000037982"/>
    </source>
</evidence>
<organism evidence="2 3">
    <name type="scientific">Streptomyces chattanoogensis</name>
    <dbReference type="NCBI Taxonomy" id="66876"/>
    <lineage>
        <taxon>Bacteria</taxon>
        <taxon>Bacillati</taxon>
        <taxon>Actinomycetota</taxon>
        <taxon>Actinomycetes</taxon>
        <taxon>Kitasatosporales</taxon>
        <taxon>Streptomycetaceae</taxon>
        <taxon>Streptomyces</taxon>
    </lineage>
</organism>
<gene>
    <name evidence="2" type="ORF">ADL29_11480</name>
</gene>
<dbReference type="AlphaFoldDB" id="A0A0N0H1H2"/>
<accession>A0A0N0H1H2</accession>
<evidence type="ECO:0008006" key="4">
    <source>
        <dbReference type="Google" id="ProtNLM"/>
    </source>
</evidence>
<dbReference type="EMBL" id="LGKG01000090">
    <property type="protein sequence ID" value="KPC64501.1"/>
    <property type="molecule type" value="Genomic_DNA"/>
</dbReference>
<keyword evidence="1" id="KW-0732">Signal</keyword>
<dbReference type="PATRIC" id="fig|66876.3.peg.2507"/>
<dbReference type="Proteomes" id="UP000037982">
    <property type="component" value="Unassembled WGS sequence"/>
</dbReference>
<name>A0A0N0H1H2_9ACTN</name>
<reference evidence="3" key="1">
    <citation type="submission" date="2015-07" db="EMBL/GenBank/DDBJ databases">
        <authorList>
            <person name="Ju K.-S."/>
            <person name="Doroghazi J.R."/>
            <person name="Metcalf W.W."/>
        </authorList>
    </citation>
    <scope>NUCLEOTIDE SEQUENCE [LARGE SCALE GENOMIC DNA]</scope>
    <source>
        <strain evidence="3">NRRL ISP-5002</strain>
    </source>
</reference>
<sequence length="170" mass="17860">MTPRARTLFAGAGILTAIAGISAPAMASTAKAPAATAPGPPSAVEDFGYPGADKLLAEKKIKLIRGDGHIMLTECTDPAVQIKVSIRREEGEEDLPKKWCFTATGKSGYLALEIPKAFYLETVDHPIRAQLTSAGKTQTVNVSTEEGFKPIGEGVIGAPRATLVELRITG</sequence>
<feature type="chain" id="PRO_5005850204" description="Secreted protein" evidence="1">
    <location>
        <begin position="28"/>
        <end position="170"/>
    </location>
</feature>
<comment type="caution">
    <text evidence="2">The sequence shown here is derived from an EMBL/GenBank/DDBJ whole genome shotgun (WGS) entry which is preliminary data.</text>
</comment>
<protein>
    <recommendedName>
        <fullName evidence="4">Secreted protein</fullName>
    </recommendedName>
</protein>